<accession>A0AAJ6AR29</accession>
<evidence type="ECO:0000313" key="10">
    <source>
        <dbReference type="EMBL" id="WGH94359.1"/>
    </source>
</evidence>
<evidence type="ECO:0000256" key="8">
    <source>
        <dbReference type="SAM" id="MobiDB-lite"/>
    </source>
</evidence>
<gene>
    <name evidence="10" type="ORF">QDX21_06135</name>
</gene>
<feature type="transmembrane region" description="Helical" evidence="9">
    <location>
        <begin position="333"/>
        <end position="360"/>
    </location>
</feature>
<keyword evidence="5 9" id="KW-0812">Transmembrane</keyword>
<dbReference type="EMBL" id="CP122566">
    <property type="protein sequence ID" value="WGH94359.1"/>
    <property type="molecule type" value="Genomic_DNA"/>
</dbReference>
<keyword evidence="6 9" id="KW-1133">Transmembrane helix</keyword>
<comment type="subcellular location">
    <subcellularLocation>
        <location evidence="1">Cell membrane</location>
        <topology evidence="1">Multi-pass membrane protein</topology>
    </subcellularLocation>
</comment>
<dbReference type="PANTHER" id="PTHR21716">
    <property type="entry name" value="TRANSMEMBRANE PROTEIN"/>
    <property type="match status" value="1"/>
</dbReference>
<dbReference type="GO" id="GO:0005886">
    <property type="term" value="C:plasma membrane"/>
    <property type="evidence" value="ECO:0007669"/>
    <property type="project" value="UniProtKB-SubCell"/>
</dbReference>
<name>A0AAJ6AR29_9MICC</name>
<comment type="similarity">
    <text evidence="2">Belongs to the autoinducer-2 exporter (AI-2E) (TC 2.A.86) family.</text>
</comment>
<feature type="region of interest" description="Disordered" evidence="8">
    <location>
        <begin position="375"/>
        <end position="396"/>
    </location>
</feature>
<dbReference type="GO" id="GO:0055085">
    <property type="term" value="P:transmembrane transport"/>
    <property type="evidence" value="ECO:0007669"/>
    <property type="project" value="TreeGrafter"/>
</dbReference>
<dbReference type="InterPro" id="IPR002549">
    <property type="entry name" value="AI-2E-like"/>
</dbReference>
<dbReference type="AlphaFoldDB" id="A0AAJ6AR29"/>
<feature type="transmembrane region" description="Helical" evidence="9">
    <location>
        <begin position="35"/>
        <end position="59"/>
    </location>
</feature>
<evidence type="ECO:0000256" key="2">
    <source>
        <dbReference type="ARBA" id="ARBA00009773"/>
    </source>
</evidence>
<feature type="transmembrane region" description="Helical" evidence="9">
    <location>
        <begin position="234"/>
        <end position="255"/>
    </location>
</feature>
<proteinExistence type="inferred from homology"/>
<evidence type="ECO:0000256" key="6">
    <source>
        <dbReference type="ARBA" id="ARBA00022989"/>
    </source>
</evidence>
<dbReference type="PANTHER" id="PTHR21716:SF53">
    <property type="entry name" value="PERMEASE PERM-RELATED"/>
    <property type="match status" value="1"/>
</dbReference>
<dbReference type="Proteomes" id="UP001224674">
    <property type="component" value="Chromosome"/>
</dbReference>
<evidence type="ECO:0000256" key="5">
    <source>
        <dbReference type="ARBA" id="ARBA00022692"/>
    </source>
</evidence>
<keyword evidence="3" id="KW-0813">Transport</keyword>
<protein>
    <submittedName>
        <fullName evidence="10">AI-2E family transporter</fullName>
    </submittedName>
</protein>
<sequence>MSSAPPKRPVEDSEFDSPTLAEVGRKLAADIPYGVTVATGWALQFIIIVVAAGIGIWLFSHVSLLVIPLLIAALLSSLLYPVHSFLKNRFRFPAWLSVVTVMLGFLSLIVGLLWLAGQQLAVGFADMWQQIQEGIVGLFALAESYGLTTDRWQEILADVWNTFTQNSDALVSGAIGFGSTATNIGAGTLIALFALIFFLIDGSRIWNFMLNFVPRRHRRAIDGAGHAGWKSLGSYVRVQIFVAFVDAVGIGLGAWLLSVPLALPLAVLVFLGSFIPMIGAVLTGAIAVILALVANGWVNALLMLVVVLIVQQAESHILQPLVMGRAVQLHPLVVFLAVSGGTALMGIVGAIFAVPAIAFANSFVKYLAARPWEKNKDPHAVDPEAPDEIAPSAGDL</sequence>
<evidence type="ECO:0000256" key="3">
    <source>
        <dbReference type="ARBA" id="ARBA00022448"/>
    </source>
</evidence>
<evidence type="ECO:0000256" key="1">
    <source>
        <dbReference type="ARBA" id="ARBA00004651"/>
    </source>
</evidence>
<feature type="transmembrane region" description="Helical" evidence="9">
    <location>
        <begin position="261"/>
        <end position="282"/>
    </location>
</feature>
<organism evidence="10 11">
    <name type="scientific">Auritidibacter ignavus</name>
    <dbReference type="NCBI Taxonomy" id="678932"/>
    <lineage>
        <taxon>Bacteria</taxon>
        <taxon>Bacillati</taxon>
        <taxon>Actinomycetota</taxon>
        <taxon>Actinomycetes</taxon>
        <taxon>Micrococcales</taxon>
        <taxon>Micrococcaceae</taxon>
        <taxon>Auritidibacter</taxon>
    </lineage>
</organism>
<evidence type="ECO:0000256" key="4">
    <source>
        <dbReference type="ARBA" id="ARBA00022475"/>
    </source>
</evidence>
<keyword evidence="7 9" id="KW-0472">Membrane</keyword>
<feature type="transmembrane region" description="Helical" evidence="9">
    <location>
        <begin position="65"/>
        <end position="82"/>
    </location>
</feature>
<evidence type="ECO:0000256" key="9">
    <source>
        <dbReference type="SAM" id="Phobius"/>
    </source>
</evidence>
<evidence type="ECO:0000313" key="11">
    <source>
        <dbReference type="Proteomes" id="UP001224674"/>
    </source>
</evidence>
<dbReference type="Pfam" id="PF01594">
    <property type="entry name" value="AI-2E_transport"/>
    <property type="match status" value="1"/>
</dbReference>
<feature type="transmembrane region" description="Helical" evidence="9">
    <location>
        <begin position="289"/>
        <end position="313"/>
    </location>
</feature>
<reference evidence="10 11" key="1">
    <citation type="submission" date="2023-03" db="EMBL/GenBank/DDBJ databases">
        <title>Complete genome sequences of several Auritidibacter ignavus strains isolated from ear infections.</title>
        <authorList>
            <person name="Baehr T."/>
            <person name="Baumhoegger A.M."/>
        </authorList>
    </citation>
    <scope>NUCLEOTIDE SEQUENCE [LARGE SCALE GENOMIC DNA]</scope>
    <source>
        <strain evidence="10 11">BABAE-6</strain>
    </source>
</reference>
<dbReference type="RefSeq" id="WP_199223131.1">
    <property type="nucleotide sequence ID" value="NZ_CP122562.1"/>
</dbReference>
<keyword evidence="4" id="KW-1003">Cell membrane</keyword>
<evidence type="ECO:0000256" key="7">
    <source>
        <dbReference type="ARBA" id="ARBA00023136"/>
    </source>
</evidence>
<feature type="transmembrane region" description="Helical" evidence="9">
    <location>
        <begin position="94"/>
        <end position="117"/>
    </location>
</feature>
<keyword evidence="11" id="KW-1185">Reference proteome</keyword>